<dbReference type="InterPro" id="IPR036388">
    <property type="entry name" value="WH-like_DNA-bd_sf"/>
</dbReference>
<dbReference type="InterPro" id="IPR037171">
    <property type="entry name" value="NagB/RpiA_transferase-like"/>
</dbReference>
<evidence type="ECO:0000313" key="6">
    <source>
        <dbReference type="Proteomes" id="UP001208131"/>
    </source>
</evidence>
<protein>
    <submittedName>
        <fullName evidence="5">DeoR/GlpR family DNA-binding transcription regulator</fullName>
    </submittedName>
</protein>
<keyword evidence="2 5" id="KW-0238">DNA-binding</keyword>
<dbReference type="PANTHER" id="PTHR30363">
    <property type="entry name" value="HTH-TYPE TRANSCRIPTIONAL REGULATOR SRLR-RELATED"/>
    <property type="match status" value="1"/>
</dbReference>
<keyword evidence="6" id="KW-1185">Reference proteome</keyword>
<gene>
    <name evidence="5" type="ORF">OCV57_03550</name>
</gene>
<dbReference type="GO" id="GO:0003700">
    <property type="term" value="F:DNA-binding transcription factor activity"/>
    <property type="evidence" value="ECO:0007669"/>
    <property type="project" value="InterPro"/>
</dbReference>
<dbReference type="SUPFAM" id="SSF100950">
    <property type="entry name" value="NagB/RpiA/CoA transferase-like"/>
    <property type="match status" value="1"/>
</dbReference>
<keyword evidence="1" id="KW-0805">Transcription regulation</keyword>
<dbReference type="SMART" id="SM01134">
    <property type="entry name" value="DeoRC"/>
    <property type="match status" value="1"/>
</dbReference>
<dbReference type="EMBL" id="JAOQJZ010000002">
    <property type="protein sequence ID" value="MCU6705005.1"/>
    <property type="molecule type" value="Genomic_DNA"/>
</dbReference>
<keyword evidence="3" id="KW-0804">Transcription</keyword>
<reference evidence="5 6" key="1">
    <citation type="journal article" date="2021" name="ISME Commun">
        <title>Automated analysis of genomic sequences facilitates high-throughput and comprehensive description of bacteria.</title>
        <authorList>
            <person name="Hitch T.C.A."/>
        </authorList>
    </citation>
    <scope>NUCLEOTIDE SEQUENCE [LARGE SCALE GENOMIC DNA]</scope>
    <source>
        <strain evidence="5 6">Sanger_31</strain>
    </source>
</reference>
<dbReference type="Pfam" id="PF00455">
    <property type="entry name" value="DeoRC"/>
    <property type="match status" value="1"/>
</dbReference>
<comment type="caution">
    <text evidence="5">The sequence shown here is derived from an EMBL/GenBank/DDBJ whole genome shotgun (WGS) entry which is preliminary data.</text>
</comment>
<dbReference type="InterPro" id="IPR018356">
    <property type="entry name" value="Tscrpt_reg_HTH_DeoR_CS"/>
</dbReference>
<dbReference type="PRINTS" id="PR00037">
    <property type="entry name" value="HTHLACR"/>
</dbReference>
<dbReference type="PROSITE" id="PS00894">
    <property type="entry name" value="HTH_DEOR_1"/>
    <property type="match status" value="1"/>
</dbReference>
<dbReference type="AlphaFoldDB" id="A0AAE3IFF0"/>
<dbReference type="InterPro" id="IPR036390">
    <property type="entry name" value="WH_DNA-bd_sf"/>
</dbReference>
<accession>A0AAE3IFF0</accession>
<dbReference type="PANTHER" id="PTHR30363:SF56">
    <property type="entry name" value="TRANSCRIPTIONAL REGULATOR, DEOR FAMILY"/>
    <property type="match status" value="1"/>
</dbReference>
<evidence type="ECO:0000256" key="3">
    <source>
        <dbReference type="ARBA" id="ARBA00023163"/>
    </source>
</evidence>
<dbReference type="GO" id="GO:0003677">
    <property type="term" value="F:DNA binding"/>
    <property type="evidence" value="ECO:0007669"/>
    <property type="project" value="UniProtKB-KW"/>
</dbReference>
<sequence>MLTEERYSIILERVKQNKSVKLLELCELLKASESTIRRDLTVLDERGLLKKVHGGAISAEEHSFNPEEQDVESKSKLFTDEKLAIARFSASLVDDGDFIFIDAGTTTGYMIDFLPDKKITFVTNAFVHAKKLAQRGFKVYMPAGEIKLTTEAIVGAECVSSLQSYNFTKSFLGANGISLSGGITTPDRNEARVKSTVVLNSQTVYILADHSKFDQISAVTFAQLGRVKIITDKLQDKKYLTKANIKEVM</sequence>
<dbReference type="InterPro" id="IPR050313">
    <property type="entry name" value="Carb_Metab_HTH_regulators"/>
</dbReference>
<dbReference type="SMART" id="SM00420">
    <property type="entry name" value="HTH_DEOR"/>
    <property type="match status" value="1"/>
</dbReference>
<name>A0AAE3IFF0_9FIRM</name>
<dbReference type="Pfam" id="PF08220">
    <property type="entry name" value="HTH_DeoR"/>
    <property type="match status" value="1"/>
</dbReference>
<dbReference type="Gene3D" id="3.40.50.1360">
    <property type="match status" value="1"/>
</dbReference>
<feature type="domain" description="HTH deoR-type" evidence="4">
    <location>
        <begin position="3"/>
        <end position="58"/>
    </location>
</feature>
<proteinExistence type="predicted"/>
<evidence type="ECO:0000256" key="2">
    <source>
        <dbReference type="ARBA" id="ARBA00023125"/>
    </source>
</evidence>
<dbReference type="Gene3D" id="1.10.10.10">
    <property type="entry name" value="Winged helix-like DNA-binding domain superfamily/Winged helix DNA-binding domain"/>
    <property type="match status" value="1"/>
</dbReference>
<dbReference type="Proteomes" id="UP001208131">
    <property type="component" value="Unassembled WGS sequence"/>
</dbReference>
<dbReference type="RefSeq" id="WP_046439806.1">
    <property type="nucleotide sequence ID" value="NZ_JAOQJZ010000002.1"/>
</dbReference>
<dbReference type="InterPro" id="IPR014036">
    <property type="entry name" value="DeoR-like_C"/>
</dbReference>
<dbReference type="SUPFAM" id="SSF46785">
    <property type="entry name" value="Winged helix' DNA-binding domain"/>
    <property type="match status" value="1"/>
</dbReference>
<evidence type="ECO:0000313" key="5">
    <source>
        <dbReference type="EMBL" id="MCU6705005.1"/>
    </source>
</evidence>
<evidence type="ECO:0000259" key="4">
    <source>
        <dbReference type="PROSITE" id="PS51000"/>
    </source>
</evidence>
<dbReference type="InterPro" id="IPR001034">
    <property type="entry name" value="DeoR_HTH"/>
</dbReference>
<dbReference type="PROSITE" id="PS51000">
    <property type="entry name" value="HTH_DEOR_2"/>
    <property type="match status" value="1"/>
</dbReference>
<evidence type="ECO:0000256" key="1">
    <source>
        <dbReference type="ARBA" id="ARBA00023015"/>
    </source>
</evidence>
<organism evidence="5 6">
    <name type="scientific">Hominimerdicola aceti</name>
    <dbReference type="NCBI Taxonomy" id="2981726"/>
    <lineage>
        <taxon>Bacteria</taxon>
        <taxon>Bacillati</taxon>
        <taxon>Bacillota</taxon>
        <taxon>Clostridia</taxon>
        <taxon>Eubacteriales</taxon>
        <taxon>Oscillospiraceae</taxon>
        <taxon>Hominimerdicola</taxon>
    </lineage>
</organism>